<evidence type="ECO:0000256" key="2">
    <source>
        <dbReference type="ARBA" id="ARBA00022741"/>
    </source>
</evidence>
<evidence type="ECO:0000256" key="3">
    <source>
        <dbReference type="ARBA" id="ARBA00022840"/>
    </source>
</evidence>
<feature type="compositionally biased region" description="Polar residues" evidence="6">
    <location>
        <begin position="335"/>
        <end position="354"/>
    </location>
</feature>
<keyword evidence="2 4" id="KW-0547">Nucleotide-binding</keyword>
<dbReference type="PROSITE" id="PS00107">
    <property type="entry name" value="PROTEIN_KINASE_ATP"/>
    <property type="match status" value="1"/>
</dbReference>
<feature type="compositionally biased region" description="Basic and acidic residues" evidence="6">
    <location>
        <begin position="1"/>
        <end position="12"/>
    </location>
</feature>
<reference evidence="8" key="1">
    <citation type="journal article" date="2013" name="PLoS ONE">
        <title>Gene expression in gut symbiotic organ of stinkbug affected by extracellular bacterial symbiont.</title>
        <authorList>
            <person name="Futahashi R."/>
            <person name="Tanaka K."/>
            <person name="Tanahashi M."/>
            <person name="Nikoh N."/>
            <person name="Kikuchi Y."/>
            <person name="Lee B.L."/>
            <person name="Fukatsu T."/>
        </authorList>
    </citation>
    <scope>NUCLEOTIDE SEQUENCE</scope>
    <source>
        <tissue evidence="8">Midgut</tissue>
    </source>
</reference>
<keyword evidence="3 4" id="KW-0067">ATP-binding</keyword>
<dbReference type="InterPro" id="IPR000719">
    <property type="entry name" value="Prot_kinase_dom"/>
</dbReference>
<dbReference type="InterPro" id="IPR011009">
    <property type="entry name" value="Kinase-like_dom_sf"/>
</dbReference>
<keyword evidence="8" id="KW-0808">Transferase</keyword>
<accession>R4WJ35</accession>
<dbReference type="EC" id="2.7.11.1" evidence="1"/>
<dbReference type="SUPFAM" id="SSF56112">
    <property type="entry name" value="Protein kinase-like (PK-like)"/>
    <property type="match status" value="1"/>
</dbReference>
<dbReference type="Gene3D" id="1.10.510.10">
    <property type="entry name" value="Transferase(Phosphotransferase) domain 1"/>
    <property type="match status" value="1"/>
</dbReference>
<dbReference type="InterPro" id="IPR008271">
    <property type="entry name" value="Ser/Thr_kinase_AS"/>
</dbReference>
<dbReference type="PROSITE" id="PS00108">
    <property type="entry name" value="PROTEIN_KINASE_ST"/>
    <property type="match status" value="1"/>
</dbReference>
<proteinExistence type="evidence at transcript level"/>
<keyword evidence="5" id="KW-0723">Serine/threonine-protein kinase</keyword>
<dbReference type="AlphaFoldDB" id="R4WJ35"/>
<sequence length="446" mass="50889">MPRVAVKKEPVKAKPRQKKANGYKFPEKLPKGEVLKDTAKKEWILGSSIGQGGFGEIYCASAADVKSSNDPYVIKIEPHENGPLFVEKNFYIKIARPDDVEKWKKEKNIKILGIPTFHGSGSHEYKGEKYRFIVIERYGDDLWSLFLKNKRKFPPAVVYKCAIQIIDVLQYIHEKGYVHGDIKGANLLLGLRKGTENNVFLVDFGLACKYKVDNEFKIDPKKAHNGTIEYTCRDWHMGVPTRRGDMEILGFNLLHWLCSTLPWEGDIKNPEKVFEKKRALMENVKEHMKTKFPDVPKVIAQYLSYVGSLNHDETPDYEFCKEMFIKELKTLPGSTNGKLDFNSESGSKTNSTPKNIKRKSRVSIVHKEELEESDSDNDLFVTPSPKKYKGKTKKNTPIPIPEEIPVEKSTPKKRTRKDAAPKPSWRDAPTAQGSNISKAGEYVKKR</sequence>
<protein>
    <recommendedName>
        <fullName evidence="1">non-specific serine/threonine protein kinase</fullName>
        <ecNumber evidence="1">2.7.11.1</ecNumber>
    </recommendedName>
</protein>
<evidence type="ECO:0000256" key="1">
    <source>
        <dbReference type="ARBA" id="ARBA00012513"/>
    </source>
</evidence>
<evidence type="ECO:0000256" key="5">
    <source>
        <dbReference type="RuleBase" id="RU000304"/>
    </source>
</evidence>
<feature type="binding site" evidence="4">
    <location>
        <position position="75"/>
    </location>
    <ligand>
        <name>ATP</name>
        <dbReference type="ChEBI" id="CHEBI:30616"/>
    </ligand>
</feature>
<dbReference type="EMBL" id="AK417505">
    <property type="protein sequence ID" value="BAN20720.1"/>
    <property type="molecule type" value="mRNA"/>
</dbReference>
<name>R4WJ35_RIPPE</name>
<evidence type="ECO:0000256" key="6">
    <source>
        <dbReference type="SAM" id="MobiDB-lite"/>
    </source>
</evidence>
<evidence type="ECO:0000313" key="8">
    <source>
        <dbReference type="EMBL" id="BAN20720.1"/>
    </source>
</evidence>
<feature type="domain" description="Protein kinase" evidence="7">
    <location>
        <begin position="43"/>
        <end position="325"/>
    </location>
</feature>
<evidence type="ECO:0000256" key="4">
    <source>
        <dbReference type="PROSITE-ProRule" id="PRU10141"/>
    </source>
</evidence>
<organism evidence="8">
    <name type="scientific">Riptortus pedestris</name>
    <name type="common">Bean bug</name>
    <dbReference type="NCBI Taxonomy" id="329032"/>
    <lineage>
        <taxon>Eukaryota</taxon>
        <taxon>Metazoa</taxon>
        <taxon>Ecdysozoa</taxon>
        <taxon>Arthropoda</taxon>
        <taxon>Hexapoda</taxon>
        <taxon>Insecta</taxon>
        <taxon>Pterygota</taxon>
        <taxon>Neoptera</taxon>
        <taxon>Paraneoptera</taxon>
        <taxon>Hemiptera</taxon>
        <taxon>Heteroptera</taxon>
        <taxon>Panheteroptera</taxon>
        <taxon>Pentatomomorpha</taxon>
        <taxon>Coreoidea</taxon>
        <taxon>Alydidae</taxon>
        <taxon>Riptortus</taxon>
    </lineage>
</organism>
<dbReference type="InterPro" id="IPR050235">
    <property type="entry name" value="CK1_Ser-Thr_kinase"/>
</dbReference>
<feature type="region of interest" description="Disordered" evidence="6">
    <location>
        <begin position="1"/>
        <end position="24"/>
    </location>
</feature>
<comment type="similarity">
    <text evidence="5">Belongs to the protein kinase superfamily.</text>
</comment>
<keyword evidence="8" id="KW-0418">Kinase</keyword>
<dbReference type="GO" id="GO:0004674">
    <property type="term" value="F:protein serine/threonine kinase activity"/>
    <property type="evidence" value="ECO:0007669"/>
    <property type="project" value="UniProtKB-KW"/>
</dbReference>
<evidence type="ECO:0000259" key="7">
    <source>
        <dbReference type="PROSITE" id="PS50011"/>
    </source>
</evidence>
<dbReference type="SMART" id="SM00220">
    <property type="entry name" value="S_TKc"/>
    <property type="match status" value="1"/>
</dbReference>
<feature type="region of interest" description="Disordered" evidence="6">
    <location>
        <begin position="335"/>
        <end position="446"/>
    </location>
</feature>
<dbReference type="Pfam" id="PF00069">
    <property type="entry name" value="Pkinase"/>
    <property type="match status" value="1"/>
</dbReference>
<dbReference type="GO" id="GO:0005524">
    <property type="term" value="F:ATP binding"/>
    <property type="evidence" value="ECO:0007669"/>
    <property type="project" value="UniProtKB-UniRule"/>
</dbReference>
<dbReference type="InterPro" id="IPR017441">
    <property type="entry name" value="Protein_kinase_ATP_BS"/>
</dbReference>
<dbReference type="PROSITE" id="PS50011">
    <property type="entry name" value="PROTEIN_KINASE_DOM"/>
    <property type="match status" value="1"/>
</dbReference>
<dbReference type="PANTHER" id="PTHR11909">
    <property type="entry name" value="CASEIN KINASE-RELATED"/>
    <property type="match status" value="1"/>
</dbReference>